<evidence type="ECO:0000313" key="1">
    <source>
        <dbReference type="EMBL" id="SFV86408.1"/>
    </source>
</evidence>
<proteinExistence type="predicted"/>
<sequence>MSKSLIKKTDSSVNTPININKALRLRIVKSAYFAAKLCIFSLLNNEMNKVGFFINGIASVSIKKARIVQAFSGLNQEHL</sequence>
<dbReference type="EMBL" id="FPHY01000075">
    <property type="protein sequence ID" value="SFV86408.1"/>
    <property type="molecule type" value="Genomic_DNA"/>
</dbReference>
<gene>
    <name evidence="1" type="ORF">MNB_SUP05-SYMBIONT-4-96</name>
</gene>
<reference evidence="1" key="1">
    <citation type="submission" date="2016-10" db="EMBL/GenBank/DDBJ databases">
        <authorList>
            <person name="de Groot N.N."/>
        </authorList>
    </citation>
    <scope>NUCLEOTIDE SEQUENCE</scope>
</reference>
<protein>
    <submittedName>
        <fullName evidence="1">Uncharacterized protein</fullName>
    </submittedName>
</protein>
<dbReference type="AlphaFoldDB" id="A0A1W1DXR8"/>
<accession>A0A1W1DXR8</accession>
<name>A0A1W1DXR8_9ZZZZ</name>
<organism evidence="1">
    <name type="scientific">hydrothermal vent metagenome</name>
    <dbReference type="NCBI Taxonomy" id="652676"/>
    <lineage>
        <taxon>unclassified sequences</taxon>
        <taxon>metagenomes</taxon>
        <taxon>ecological metagenomes</taxon>
    </lineage>
</organism>